<evidence type="ECO:0000313" key="2">
    <source>
        <dbReference type="EMBL" id="BAM83235.1"/>
    </source>
</evidence>
<dbReference type="GO" id="GO:0005811">
    <property type="term" value="C:lipid droplet"/>
    <property type="evidence" value="ECO:0007669"/>
    <property type="project" value="TreeGrafter"/>
</dbReference>
<sequence length="234" mass="26466">MASYRRRKSQRFAQSSVANETHLQENRPVPIKPRLHYMKRGELEGYALPLQSSDPLVVRATARQLGRQNPQSAKIARYCHYVLLDSRTALLRLSFQAMTVFALSKAGRAGRRILKYWKPDGYGPDEEVRKHTRAEVHFFAEALVSLVESNRQARVRVHAICNTIEMYEATAVLAVETARCLIVARPALREKAGCFTCGAVLGDELLSRLLHTQSESQDAAIKFNIAEQEFLVIK</sequence>
<dbReference type="KEGG" id="cme:CYME_CMT260C"/>
<feature type="region of interest" description="Disordered" evidence="1">
    <location>
        <begin position="1"/>
        <end position="29"/>
    </location>
</feature>
<feature type="compositionally biased region" description="Basic residues" evidence="1">
    <location>
        <begin position="1"/>
        <end position="10"/>
    </location>
</feature>
<dbReference type="GO" id="GO:0005886">
    <property type="term" value="C:plasma membrane"/>
    <property type="evidence" value="ECO:0007669"/>
    <property type="project" value="TreeGrafter"/>
</dbReference>
<dbReference type="RefSeq" id="XP_005539271.1">
    <property type="nucleotide sequence ID" value="XM_005539214.1"/>
</dbReference>
<dbReference type="Proteomes" id="UP000007014">
    <property type="component" value="Chromosome 20"/>
</dbReference>
<protein>
    <submittedName>
        <fullName evidence="2">Uncharacterized protein</fullName>
    </submittedName>
</protein>
<dbReference type="AlphaFoldDB" id="M1V7N2"/>
<reference evidence="2 3" key="2">
    <citation type="journal article" date="2007" name="BMC Biol.">
        <title>A 100%-complete sequence reveals unusually simple genomic features in the hot-spring red alga Cyanidioschyzon merolae.</title>
        <authorList>
            <person name="Nozaki H."/>
            <person name="Takano H."/>
            <person name="Misumi O."/>
            <person name="Terasawa K."/>
            <person name="Matsuzaki M."/>
            <person name="Maruyama S."/>
            <person name="Nishida K."/>
            <person name="Yagisawa F."/>
            <person name="Yoshida Y."/>
            <person name="Fujiwara T."/>
            <person name="Takio S."/>
            <person name="Tamura K."/>
            <person name="Chung S.J."/>
            <person name="Nakamura S."/>
            <person name="Kuroiwa H."/>
            <person name="Tanaka K."/>
            <person name="Sato N."/>
            <person name="Kuroiwa T."/>
        </authorList>
    </citation>
    <scope>NUCLEOTIDE SEQUENCE [LARGE SCALE GENOMIC DNA]</scope>
    <source>
        <strain evidence="2 3">10D</strain>
    </source>
</reference>
<dbReference type="PANTHER" id="PTHR12286">
    <property type="entry name" value="SACCHAROPINE DEHYDROGENASE-LIKE OXIDOREDUCTASE"/>
    <property type="match status" value="1"/>
</dbReference>
<dbReference type="GO" id="GO:0005739">
    <property type="term" value="C:mitochondrion"/>
    <property type="evidence" value="ECO:0007669"/>
    <property type="project" value="TreeGrafter"/>
</dbReference>
<reference evidence="2 3" key="1">
    <citation type="journal article" date="2004" name="Nature">
        <title>Genome sequence of the ultrasmall unicellular red alga Cyanidioschyzon merolae 10D.</title>
        <authorList>
            <person name="Matsuzaki M."/>
            <person name="Misumi O."/>
            <person name="Shin-i T."/>
            <person name="Maruyama S."/>
            <person name="Takahara M."/>
            <person name="Miyagishima S."/>
            <person name="Mori T."/>
            <person name="Nishida K."/>
            <person name="Yagisawa F."/>
            <person name="Nishida K."/>
            <person name="Yoshida Y."/>
            <person name="Nishimura Y."/>
            <person name="Nakao S."/>
            <person name="Kobayashi T."/>
            <person name="Momoyama Y."/>
            <person name="Higashiyama T."/>
            <person name="Minoda A."/>
            <person name="Sano M."/>
            <person name="Nomoto H."/>
            <person name="Oishi K."/>
            <person name="Hayashi H."/>
            <person name="Ohta F."/>
            <person name="Nishizaka S."/>
            <person name="Haga S."/>
            <person name="Miura S."/>
            <person name="Morishita T."/>
            <person name="Kabeya Y."/>
            <person name="Terasawa K."/>
            <person name="Suzuki Y."/>
            <person name="Ishii Y."/>
            <person name="Asakawa S."/>
            <person name="Takano H."/>
            <person name="Ohta N."/>
            <person name="Kuroiwa H."/>
            <person name="Tanaka K."/>
            <person name="Shimizu N."/>
            <person name="Sugano S."/>
            <person name="Sato N."/>
            <person name="Nozaki H."/>
            <person name="Ogasawara N."/>
            <person name="Kohara Y."/>
            <person name="Kuroiwa T."/>
        </authorList>
    </citation>
    <scope>NUCLEOTIDE SEQUENCE [LARGE SCALE GENOMIC DNA]</scope>
    <source>
        <strain evidence="2 3">10D</strain>
    </source>
</reference>
<gene>
    <name evidence="2" type="ORF">CYME_CMT260C</name>
</gene>
<dbReference type="OrthoDB" id="10646at2763"/>
<evidence type="ECO:0000256" key="1">
    <source>
        <dbReference type="SAM" id="MobiDB-lite"/>
    </source>
</evidence>
<dbReference type="InterPro" id="IPR051276">
    <property type="entry name" value="Saccharopine_DH-like_oxidrdct"/>
</dbReference>
<feature type="compositionally biased region" description="Polar residues" evidence="1">
    <location>
        <begin position="11"/>
        <end position="21"/>
    </location>
</feature>
<dbReference type="GeneID" id="16997899"/>
<evidence type="ECO:0000313" key="3">
    <source>
        <dbReference type="Proteomes" id="UP000007014"/>
    </source>
</evidence>
<accession>M1V7N2</accession>
<keyword evidence="3" id="KW-1185">Reference proteome</keyword>
<dbReference type="PANTHER" id="PTHR12286:SF5">
    <property type="entry name" value="SACCHAROPINE DEHYDROGENASE-LIKE OXIDOREDUCTASE"/>
    <property type="match status" value="1"/>
</dbReference>
<proteinExistence type="predicted"/>
<dbReference type="EMBL" id="AP006502">
    <property type="protein sequence ID" value="BAM83235.1"/>
    <property type="molecule type" value="Genomic_DNA"/>
</dbReference>
<dbReference type="GO" id="GO:0009247">
    <property type="term" value="P:glycolipid biosynthetic process"/>
    <property type="evidence" value="ECO:0007669"/>
    <property type="project" value="TreeGrafter"/>
</dbReference>
<dbReference type="Gramene" id="CMT260CT">
    <property type="protein sequence ID" value="CMT260CT"/>
    <property type="gene ID" value="CMT260C"/>
</dbReference>
<organism evidence="2 3">
    <name type="scientific">Cyanidioschyzon merolae (strain NIES-3377 / 10D)</name>
    <name type="common">Unicellular red alga</name>
    <dbReference type="NCBI Taxonomy" id="280699"/>
    <lineage>
        <taxon>Eukaryota</taxon>
        <taxon>Rhodophyta</taxon>
        <taxon>Bangiophyceae</taxon>
        <taxon>Cyanidiales</taxon>
        <taxon>Cyanidiaceae</taxon>
        <taxon>Cyanidioschyzon</taxon>
    </lineage>
</organism>
<dbReference type="HOGENOM" id="CLU_1186485_0_0_1"/>
<name>M1V7N2_CYAM1</name>